<dbReference type="GO" id="GO:0005737">
    <property type="term" value="C:cytoplasm"/>
    <property type="evidence" value="ECO:0007669"/>
    <property type="project" value="UniProtKB-SubCell"/>
</dbReference>
<evidence type="ECO:0000256" key="3">
    <source>
        <dbReference type="ARBA" id="ARBA00022490"/>
    </source>
</evidence>
<dbReference type="GO" id="GO:0008180">
    <property type="term" value="C:COP9 signalosome"/>
    <property type="evidence" value="ECO:0007669"/>
    <property type="project" value="UniProtKB-KW"/>
</dbReference>
<organism evidence="8 9">
    <name type="scientific">Asparagus officinalis</name>
    <name type="common">Garden asparagus</name>
    <dbReference type="NCBI Taxonomy" id="4686"/>
    <lineage>
        <taxon>Eukaryota</taxon>
        <taxon>Viridiplantae</taxon>
        <taxon>Streptophyta</taxon>
        <taxon>Embryophyta</taxon>
        <taxon>Tracheophyta</taxon>
        <taxon>Spermatophyta</taxon>
        <taxon>Magnoliopsida</taxon>
        <taxon>Liliopsida</taxon>
        <taxon>Asparagales</taxon>
        <taxon>Asparagaceae</taxon>
        <taxon>Asparagoideae</taxon>
        <taxon>Asparagus</taxon>
    </lineage>
</organism>
<keyword evidence="4" id="KW-0736">Signalosome</keyword>
<dbReference type="AlphaFoldDB" id="A0A5P1E5A8"/>
<dbReference type="PANTHER" id="PTHR14145:SF2">
    <property type="entry name" value="COP9 SIGNALOSOME COMPLEX SUBUNIT 1"/>
    <property type="match status" value="1"/>
</dbReference>
<protein>
    <recommendedName>
        <fullName evidence="7">26S proteasome regulatory subunit Rpn7 N-terminal domain-containing protein</fullName>
    </recommendedName>
</protein>
<name>A0A5P1E5A8_ASPOF</name>
<comment type="subcellular location">
    <subcellularLocation>
        <location evidence="2">Cytoplasm</location>
    </subcellularLocation>
    <subcellularLocation>
        <location evidence="1">Nucleus</location>
    </subcellularLocation>
</comment>
<sequence length="230" mass="26128">MASEDDSVAPSPSGDSEPFNVEGYARYRGRTMISRLLFIAERCSDPESQMDALRLAYMKIKRTEDTQLHRRVVKMTNGRLGPEYGLDQAWIDDVDRRMAHGKDELQKDVSDAQYRLYEEGIRRALADFGDFYYSHGHLADAFEKYVQSCDYCTTEDNTIQMYLRVILVSIELGQFSYVSHYADKAMKASCSLSPLTVGKLLCASALAYLHGKEYKLAACKMQSLCMICNL</sequence>
<dbReference type="Pfam" id="PF10602">
    <property type="entry name" value="RPN7"/>
    <property type="match status" value="1"/>
</dbReference>
<feature type="region of interest" description="Disordered" evidence="6">
    <location>
        <begin position="1"/>
        <end position="21"/>
    </location>
</feature>
<dbReference type="InterPro" id="IPR045135">
    <property type="entry name" value="Rpn7_N"/>
</dbReference>
<dbReference type="PANTHER" id="PTHR14145">
    <property type="entry name" value="26S PROTESOME SUBUNIT 6"/>
    <property type="match status" value="1"/>
</dbReference>
<dbReference type="Gene3D" id="1.25.40.570">
    <property type="match status" value="1"/>
</dbReference>
<proteinExistence type="predicted"/>
<evidence type="ECO:0000256" key="6">
    <source>
        <dbReference type="SAM" id="MobiDB-lite"/>
    </source>
</evidence>
<evidence type="ECO:0000256" key="1">
    <source>
        <dbReference type="ARBA" id="ARBA00004123"/>
    </source>
</evidence>
<keyword evidence="9" id="KW-1185">Reference proteome</keyword>
<dbReference type="InterPro" id="IPR019585">
    <property type="entry name" value="Rpn7/CSN1"/>
</dbReference>
<evidence type="ECO:0000313" key="9">
    <source>
        <dbReference type="Proteomes" id="UP000243459"/>
    </source>
</evidence>
<evidence type="ECO:0000313" key="8">
    <source>
        <dbReference type="EMBL" id="ONK56635.1"/>
    </source>
</evidence>
<evidence type="ECO:0000256" key="4">
    <source>
        <dbReference type="ARBA" id="ARBA00022790"/>
    </source>
</evidence>
<evidence type="ECO:0000256" key="5">
    <source>
        <dbReference type="ARBA" id="ARBA00023242"/>
    </source>
</evidence>
<accession>A0A5P1E5A8</accession>
<dbReference type="Gramene" id="ONK56635">
    <property type="protein sequence ID" value="ONK56635"/>
    <property type="gene ID" value="A4U43_C10F11040"/>
</dbReference>
<gene>
    <name evidence="8" type="ORF">A4U43_C10F11040</name>
</gene>
<dbReference type="OMA" id="NNESECY"/>
<dbReference type="EMBL" id="CM007390">
    <property type="protein sequence ID" value="ONK56635.1"/>
    <property type="molecule type" value="Genomic_DNA"/>
</dbReference>
<evidence type="ECO:0000259" key="7">
    <source>
        <dbReference type="Pfam" id="PF10602"/>
    </source>
</evidence>
<reference evidence="9" key="1">
    <citation type="journal article" date="2017" name="Nat. Commun.">
        <title>The asparagus genome sheds light on the origin and evolution of a young Y chromosome.</title>
        <authorList>
            <person name="Harkess A."/>
            <person name="Zhou J."/>
            <person name="Xu C."/>
            <person name="Bowers J.E."/>
            <person name="Van der Hulst R."/>
            <person name="Ayyampalayam S."/>
            <person name="Mercati F."/>
            <person name="Riccardi P."/>
            <person name="McKain M.R."/>
            <person name="Kakrana A."/>
            <person name="Tang H."/>
            <person name="Ray J."/>
            <person name="Groenendijk J."/>
            <person name="Arikit S."/>
            <person name="Mathioni S.M."/>
            <person name="Nakano M."/>
            <person name="Shan H."/>
            <person name="Telgmann-Rauber A."/>
            <person name="Kanno A."/>
            <person name="Yue Z."/>
            <person name="Chen H."/>
            <person name="Li W."/>
            <person name="Chen Y."/>
            <person name="Xu X."/>
            <person name="Zhang Y."/>
            <person name="Luo S."/>
            <person name="Chen H."/>
            <person name="Gao J."/>
            <person name="Mao Z."/>
            <person name="Pires J.C."/>
            <person name="Luo M."/>
            <person name="Kudrna D."/>
            <person name="Wing R.A."/>
            <person name="Meyers B.C."/>
            <person name="Yi K."/>
            <person name="Kong H."/>
            <person name="Lavrijsen P."/>
            <person name="Sunseri F."/>
            <person name="Falavigna A."/>
            <person name="Ye Y."/>
            <person name="Leebens-Mack J.H."/>
            <person name="Chen G."/>
        </authorList>
    </citation>
    <scope>NUCLEOTIDE SEQUENCE [LARGE SCALE GENOMIC DNA]</scope>
    <source>
        <strain evidence="9">cv. DH0086</strain>
    </source>
</reference>
<keyword evidence="5" id="KW-0539">Nucleus</keyword>
<evidence type="ECO:0000256" key="2">
    <source>
        <dbReference type="ARBA" id="ARBA00004496"/>
    </source>
</evidence>
<dbReference type="Proteomes" id="UP000243459">
    <property type="component" value="Chromosome 10"/>
</dbReference>
<feature type="domain" description="26S proteasome regulatory subunit Rpn7 N-terminal" evidence="7">
    <location>
        <begin position="87"/>
        <end position="220"/>
    </location>
</feature>
<keyword evidence="3" id="KW-0963">Cytoplasm</keyword>